<evidence type="ECO:0000313" key="2">
    <source>
        <dbReference type="EMBL" id="KAK9825516.1"/>
    </source>
</evidence>
<evidence type="ECO:0000256" key="1">
    <source>
        <dbReference type="SAM" id="Coils"/>
    </source>
</evidence>
<name>A0AAW1QW95_9CHLO</name>
<keyword evidence="3" id="KW-1185">Reference proteome</keyword>
<dbReference type="AlphaFoldDB" id="A0AAW1QW95"/>
<dbReference type="InterPro" id="IPR039341">
    <property type="entry name" value="CFAP99"/>
</dbReference>
<sequence length="674" mass="76180">MDPVLGTSSQYLGPKQLIHACLQVQGSFRQGRLTPDAHLEEALQSSQANTREDQEFVTEVFTGVLRYKKFLQPVIDLLYARHSGSVLRGDRELYRLLAYLALVRLDDLGFKQFRMLILSQDAIRMVAFIPFISDPATLAHCHGAWSTILDHQYLEDFAQSQATWHPMMQNLTAELQRRIGIRADQKAKLQGGSAATGKRPSTIAKPFQLSVSMPRAPKISSSPKARYVSAPVLGPGFESRRSNANPAMRLHTECRPFTLHAVQRPANLDKVKAEVEAEQSRMLTLRPVISKPPGTPPNAEVRLNAAAILREDAVYCKRQQLEAEAIRRFEQELRDTAAFDRWQADAMASDRAVRAEEIRLRIIEMAEAQDAAIRARQAKIQEHLKLGHCVKAESRTLEDERQKQKLALQAAYEVHAKQIKQDRALVDAAAAKIVEQRHAQAEAMRKQEAELEAKAAHERAAEEAHRRDIILQLRAIEKVPRQRVMVYDPTETAHHGLLEEMSLVELQARLEQAKMQQKEEEEHQRKLILRAKQERDSMLQEKAHFIGRIRKIAHAQAQVRRAGLVQPSLQPSKISTTALTSLPHAPKQHLAISRRVGALAPRPDTLQLADTMPEAQIHAEAVHLPGHAVMAAPARLEIAQHKSLQDAMFRRLRKEHQARLLLSDMQGKITQQWQ</sequence>
<dbReference type="Proteomes" id="UP001438707">
    <property type="component" value="Unassembled WGS sequence"/>
</dbReference>
<protein>
    <recommendedName>
        <fullName evidence="4">Cilia- and flagella-associated protein 99</fullName>
    </recommendedName>
</protein>
<dbReference type="EMBL" id="JALJOS010000024">
    <property type="protein sequence ID" value="KAK9825516.1"/>
    <property type="molecule type" value="Genomic_DNA"/>
</dbReference>
<organism evidence="2 3">
    <name type="scientific">Apatococcus lobatus</name>
    <dbReference type="NCBI Taxonomy" id="904363"/>
    <lineage>
        <taxon>Eukaryota</taxon>
        <taxon>Viridiplantae</taxon>
        <taxon>Chlorophyta</taxon>
        <taxon>core chlorophytes</taxon>
        <taxon>Trebouxiophyceae</taxon>
        <taxon>Chlorellales</taxon>
        <taxon>Chlorellaceae</taxon>
        <taxon>Apatococcus</taxon>
    </lineage>
</organism>
<reference evidence="2 3" key="1">
    <citation type="journal article" date="2024" name="Nat. Commun.">
        <title>Phylogenomics reveals the evolutionary origins of lichenization in chlorophyte algae.</title>
        <authorList>
            <person name="Puginier C."/>
            <person name="Libourel C."/>
            <person name="Otte J."/>
            <person name="Skaloud P."/>
            <person name="Haon M."/>
            <person name="Grisel S."/>
            <person name="Petersen M."/>
            <person name="Berrin J.G."/>
            <person name="Delaux P.M."/>
            <person name="Dal Grande F."/>
            <person name="Keller J."/>
        </authorList>
    </citation>
    <scope>NUCLEOTIDE SEQUENCE [LARGE SCALE GENOMIC DNA]</scope>
    <source>
        <strain evidence="2 3">SAG 2145</strain>
    </source>
</reference>
<evidence type="ECO:0008006" key="4">
    <source>
        <dbReference type="Google" id="ProtNLM"/>
    </source>
</evidence>
<keyword evidence="1" id="KW-0175">Coiled coil</keyword>
<gene>
    <name evidence="2" type="ORF">WJX74_003241</name>
</gene>
<comment type="caution">
    <text evidence="2">The sequence shown here is derived from an EMBL/GenBank/DDBJ whole genome shotgun (WGS) entry which is preliminary data.</text>
</comment>
<dbReference type="PANTHER" id="PTHR34649">
    <property type="entry name" value="CILIA- AND FLAGELLA-ASSOCIATED PROTEIN 99"/>
    <property type="match status" value="1"/>
</dbReference>
<proteinExistence type="predicted"/>
<feature type="coiled-coil region" evidence="1">
    <location>
        <begin position="434"/>
        <end position="466"/>
    </location>
</feature>
<accession>A0AAW1QW95</accession>
<dbReference type="PANTHER" id="PTHR34649:SF1">
    <property type="entry name" value="CILIA- AND FLAGELLA-ASSOCIATED PROTEIN 99"/>
    <property type="match status" value="1"/>
</dbReference>
<evidence type="ECO:0000313" key="3">
    <source>
        <dbReference type="Proteomes" id="UP001438707"/>
    </source>
</evidence>